<gene>
    <name evidence="2" type="ORF">AVDCRST_MAG68-1870</name>
</gene>
<organism evidence="2">
    <name type="scientific">uncultured Gemmatimonadota bacterium</name>
    <dbReference type="NCBI Taxonomy" id="203437"/>
    <lineage>
        <taxon>Bacteria</taxon>
        <taxon>Pseudomonadati</taxon>
        <taxon>Gemmatimonadota</taxon>
        <taxon>environmental samples</taxon>
    </lineage>
</organism>
<dbReference type="AlphaFoldDB" id="A0A6J4L0H1"/>
<name>A0A6J4L0H1_9BACT</name>
<proteinExistence type="predicted"/>
<protein>
    <submittedName>
        <fullName evidence="2">Uncharacterized protein</fullName>
    </submittedName>
</protein>
<sequence length="74" mass="8001">MGSPFSTAGVLEMEVVVEPWAALRERAAKDGGTEDFSVPPPFSAMPKVFGRGTGNPRARAKRVARRQSANTRIE</sequence>
<evidence type="ECO:0000313" key="2">
    <source>
        <dbReference type="EMBL" id="CAA9319481.1"/>
    </source>
</evidence>
<accession>A0A6J4L0H1</accession>
<evidence type="ECO:0000256" key="1">
    <source>
        <dbReference type="SAM" id="MobiDB-lite"/>
    </source>
</evidence>
<dbReference type="EMBL" id="CADCTW010000090">
    <property type="protein sequence ID" value="CAA9319481.1"/>
    <property type="molecule type" value="Genomic_DNA"/>
</dbReference>
<feature type="region of interest" description="Disordered" evidence="1">
    <location>
        <begin position="31"/>
        <end position="74"/>
    </location>
</feature>
<reference evidence="2" key="1">
    <citation type="submission" date="2020-02" db="EMBL/GenBank/DDBJ databases">
        <authorList>
            <person name="Meier V. D."/>
        </authorList>
    </citation>
    <scope>NUCLEOTIDE SEQUENCE</scope>
    <source>
        <strain evidence="2">AVDCRST_MAG68</strain>
    </source>
</reference>